<gene>
    <name evidence="5" type="primary">ccpA_3</name>
    <name evidence="5" type="ORF">Pr1d_37440</name>
</gene>
<dbReference type="CDD" id="cd01392">
    <property type="entry name" value="HTH_LacI"/>
    <property type="match status" value="1"/>
</dbReference>
<evidence type="ECO:0000256" key="3">
    <source>
        <dbReference type="ARBA" id="ARBA00023163"/>
    </source>
</evidence>
<dbReference type="EMBL" id="CP042913">
    <property type="protein sequence ID" value="QEG36430.1"/>
    <property type="molecule type" value="Genomic_DNA"/>
</dbReference>
<dbReference type="SMART" id="SM00354">
    <property type="entry name" value="HTH_LACI"/>
    <property type="match status" value="1"/>
</dbReference>
<evidence type="ECO:0000313" key="5">
    <source>
        <dbReference type="EMBL" id="QEG36430.1"/>
    </source>
</evidence>
<dbReference type="PANTHER" id="PTHR30146">
    <property type="entry name" value="LACI-RELATED TRANSCRIPTIONAL REPRESSOR"/>
    <property type="match status" value="1"/>
</dbReference>
<accession>A0A5B9QFI9</accession>
<dbReference type="PROSITE" id="PS50932">
    <property type="entry name" value="HTH_LACI_2"/>
    <property type="match status" value="1"/>
</dbReference>
<sequence length="334" mass="37061">MPVSINDIARKAGVSHSTVARVLRGDVKGAQKRSAEKSAEILRLSAELGYQPDWRARALSRRKTQTIGLLYSNPSWIFEDPMNEIAVSFTESLQQHNYDLRLIPANSQEHWKELIYGGAVDGLAMLLHIPEGTEDAIWKSGLPTILLGDKLGDEVPHVVPDDVGGAYSATRHLIGLGHKSIAFYIDESIRFHVSVDERRQGFNRAIEEAGDCVRGETWQIGSDEAIDRLLTHDRPTALLGYCHVEALKITHAAWAHGLSIPTDLSLIAFNDIMMTRHMTPPLSVVGYDMKEMGHRGAEMLVRCIEKPASKKLQNVVLRQKLIIRGTTAPPASRI</sequence>
<evidence type="ECO:0000256" key="2">
    <source>
        <dbReference type="ARBA" id="ARBA00023125"/>
    </source>
</evidence>
<dbReference type="GO" id="GO:0000976">
    <property type="term" value="F:transcription cis-regulatory region binding"/>
    <property type="evidence" value="ECO:0007669"/>
    <property type="project" value="TreeGrafter"/>
</dbReference>
<dbReference type="InterPro" id="IPR010982">
    <property type="entry name" value="Lambda_DNA-bd_dom_sf"/>
</dbReference>
<feature type="domain" description="HTH lacI-type" evidence="4">
    <location>
        <begin position="3"/>
        <end position="61"/>
    </location>
</feature>
<dbReference type="Gene3D" id="1.10.260.40">
    <property type="entry name" value="lambda repressor-like DNA-binding domains"/>
    <property type="match status" value="1"/>
</dbReference>
<keyword evidence="2" id="KW-0238">DNA-binding</keyword>
<dbReference type="AlphaFoldDB" id="A0A5B9QFI9"/>
<dbReference type="SUPFAM" id="SSF53822">
    <property type="entry name" value="Periplasmic binding protein-like I"/>
    <property type="match status" value="1"/>
</dbReference>
<organism evidence="5 6">
    <name type="scientific">Bythopirellula goksoeyrii</name>
    <dbReference type="NCBI Taxonomy" id="1400387"/>
    <lineage>
        <taxon>Bacteria</taxon>
        <taxon>Pseudomonadati</taxon>
        <taxon>Planctomycetota</taxon>
        <taxon>Planctomycetia</taxon>
        <taxon>Pirellulales</taxon>
        <taxon>Lacipirellulaceae</taxon>
        <taxon>Bythopirellula</taxon>
    </lineage>
</organism>
<protein>
    <submittedName>
        <fullName evidence="5">Catabolite control protein A</fullName>
    </submittedName>
</protein>
<evidence type="ECO:0000256" key="1">
    <source>
        <dbReference type="ARBA" id="ARBA00023015"/>
    </source>
</evidence>
<dbReference type="PROSITE" id="PS00356">
    <property type="entry name" value="HTH_LACI_1"/>
    <property type="match status" value="1"/>
</dbReference>
<proteinExistence type="predicted"/>
<dbReference type="InterPro" id="IPR000843">
    <property type="entry name" value="HTH_LacI"/>
</dbReference>
<evidence type="ECO:0000313" key="6">
    <source>
        <dbReference type="Proteomes" id="UP000323917"/>
    </source>
</evidence>
<dbReference type="InterPro" id="IPR046335">
    <property type="entry name" value="LacI/GalR-like_sensor"/>
</dbReference>
<name>A0A5B9QFI9_9BACT</name>
<dbReference type="CDD" id="cd06267">
    <property type="entry name" value="PBP1_LacI_sugar_binding-like"/>
    <property type="match status" value="1"/>
</dbReference>
<dbReference type="SUPFAM" id="SSF47413">
    <property type="entry name" value="lambda repressor-like DNA-binding domains"/>
    <property type="match status" value="1"/>
</dbReference>
<dbReference type="KEGG" id="bgok:Pr1d_37440"/>
<keyword evidence="3" id="KW-0804">Transcription</keyword>
<dbReference type="PANTHER" id="PTHR30146:SF109">
    <property type="entry name" value="HTH-TYPE TRANSCRIPTIONAL REGULATOR GALS"/>
    <property type="match status" value="1"/>
</dbReference>
<keyword evidence="6" id="KW-1185">Reference proteome</keyword>
<evidence type="ECO:0000259" key="4">
    <source>
        <dbReference type="PROSITE" id="PS50932"/>
    </source>
</evidence>
<dbReference type="RefSeq" id="WP_148074773.1">
    <property type="nucleotide sequence ID" value="NZ_CP042913.1"/>
</dbReference>
<dbReference type="Proteomes" id="UP000323917">
    <property type="component" value="Chromosome"/>
</dbReference>
<dbReference type="Pfam" id="PF00356">
    <property type="entry name" value="LacI"/>
    <property type="match status" value="1"/>
</dbReference>
<reference evidence="5 6" key="1">
    <citation type="submission" date="2019-08" db="EMBL/GenBank/DDBJ databases">
        <title>Deep-cultivation of Planctomycetes and their phenomic and genomic characterization uncovers novel biology.</title>
        <authorList>
            <person name="Wiegand S."/>
            <person name="Jogler M."/>
            <person name="Boedeker C."/>
            <person name="Pinto D."/>
            <person name="Vollmers J."/>
            <person name="Rivas-Marin E."/>
            <person name="Kohn T."/>
            <person name="Peeters S.H."/>
            <person name="Heuer A."/>
            <person name="Rast P."/>
            <person name="Oberbeckmann S."/>
            <person name="Bunk B."/>
            <person name="Jeske O."/>
            <person name="Meyerdierks A."/>
            <person name="Storesund J.E."/>
            <person name="Kallscheuer N."/>
            <person name="Luecker S."/>
            <person name="Lage O.M."/>
            <person name="Pohl T."/>
            <person name="Merkel B.J."/>
            <person name="Hornburger P."/>
            <person name="Mueller R.-W."/>
            <person name="Bruemmer F."/>
            <person name="Labrenz M."/>
            <person name="Spormann A.M."/>
            <person name="Op den Camp H."/>
            <person name="Overmann J."/>
            <person name="Amann R."/>
            <person name="Jetten M.S.M."/>
            <person name="Mascher T."/>
            <person name="Medema M.H."/>
            <person name="Devos D.P."/>
            <person name="Kaster A.-K."/>
            <person name="Ovreas L."/>
            <person name="Rohde M."/>
            <person name="Galperin M.Y."/>
            <person name="Jogler C."/>
        </authorList>
    </citation>
    <scope>NUCLEOTIDE SEQUENCE [LARGE SCALE GENOMIC DNA]</scope>
    <source>
        <strain evidence="5 6">Pr1d</strain>
    </source>
</reference>
<dbReference type="Gene3D" id="3.40.50.2300">
    <property type="match status" value="2"/>
</dbReference>
<dbReference type="InterPro" id="IPR028082">
    <property type="entry name" value="Peripla_BP_I"/>
</dbReference>
<dbReference type="Pfam" id="PF13377">
    <property type="entry name" value="Peripla_BP_3"/>
    <property type="match status" value="1"/>
</dbReference>
<dbReference type="GO" id="GO:0003700">
    <property type="term" value="F:DNA-binding transcription factor activity"/>
    <property type="evidence" value="ECO:0007669"/>
    <property type="project" value="TreeGrafter"/>
</dbReference>
<dbReference type="OrthoDB" id="9788209at2"/>
<keyword evidence="1" id="KW-0805">Transcription regulation</keyword>